<dbReference type="GO" id="GO:0008889">
    <property type="term" value="F:glycerophosphodiester phosphodiesterase activity"/>
    <property type="evidence" value="ECO:0007669"/>
    <property type="project" value="TreeGrafter"/>
</dbReference>
<dbReference type="eggNOG" id="COG0584">
    <property type="taxonomic scope" value="Bacteria"/>
</dbReference>
<dbReference type="CDD" id="cd08566">
    <property type="entry name" value="GDPD_AtGDE_like"/>
    <property type="match status" value="1"/>
</dbReference>
<dbReference type="InterPro" id="IPR030395">
    <property type="entry name" value="GP_PDE_dom"/>
</dbReference>
<dbReference type="GO" id="GO:0070291">
    <property type="term" value="P:N-acylethanolamine metabolic process"/>
    <property type="evidence" value="ECO:0007669"/>
    <property type="project" value="TreeGrafter"/>
</dbReference>
<dbReference type="PANTHER" id="PTHR46320:SF1">
    <property type="entry name" value="GLYCEROPHOSPHODIESTER PHOSPHODIESTERASE 1"/>
    <property type="match status" value="1"/>
</dbReference>
<dbReference type="GO" id="GO:0005886">
    <property type="term" value="C:plasma membrane"/>
    <property type="evidence" value="ECO:0007669"/>
    <property type="project" value="TreeGrafter"/>
</dbReference>
<gene>
    <name evidence="3" type="ordered locus">Fisuc_0981</name>
    <name evidence="4" type="ordered locus">FSU_1427</name>
</gene>
<dbReference type="KEGG" id="fsu:Fisuc_0981"/>
<dbReference type="OrthoDB" id="384721at2"/>
<feature type="chain" id="PRO_5003000342" evidence="1">
    <location>
        <begin position="18"/>
        <end position="297"/>
    </location>
</feature>
<evidence type="ECO:0000259" key="2">
    <source>
        <dbReference type="PROSITE" id="PS51704"/>
    </source>
</evidence>
<dbReference type="STRING" id="59374.FSU_1427"/>
<dbReference type="KEGG" id="fsc:FSU_1427"/>
<dbReference type="SUPFAM" id="SSF51695">
    <property type="entry name" value="PLC-like phosphodiesterases"/>
    <property type="match status" value="1"/>
</dbReference>
<reference evidence="5" key="2">
    <citation type="submission" date="2010-08" db="EMBL/GenBank/DDBJ databases">
        <title>Complete sequence of Fibrobacter succinogenes subsp. succinogenes S85.</title>
        <authorList>
            <person name="Durkin A.S."/>
            <person name="Nelson K.E."/>
            <person name="Morrison M."/>
            <person name="Forsberg C.W."/>
            <person name="Wilson D.B."/>
            <person name="Russell J.B."/>
            <person name="Cann I.K.O."/>
            <person name="Mackie R.I."/>
            <person name="White B.A."/>
        </authorList>
    </citation>
    <scope>NUCLEOTIDE SEQUENCE [LARGE SCALE GENOMIC DNA]</scope>
    <source>
        <strain evidence="5">ATCC 19169 / S85</strain>
    </source>
</reference>
<dbReference type="PROSITE" id="PS50007">
    <property type="entry name" value="PIPLC_X_DOMAIN"/>
    <property type="match status" value="1"/>
</dbReference>
<evidence type="ECO:0000313" key="6">
    <source>
        <dbReference type="Proteomes" id="UP000001497"/>
    </source>
</evidence>
<accession>C9RPC2</accession>
<sequence length="297" mass="34044">MKRLVFLLLSLSALLSAAEDRIDFLLNKLHEKGPHNYAMIIAHRGDWRYAPENSIRGFENCIKTGFDAIEVDVRMTKDSVLVIMHDETINRTTTGRGKVSDLTLAEIKEYKLKTPTNYVSDQRVPTFEEILELSKGKILIYVDKWQDHKEAVLEIVHKHGMDRQILLAGTTNMESDAYKLVKQYPEVNYAPFLQCNGLNDEKRFSDLQRKMKPIGYYIAFPSDTLSILKAVKKYSKKGNRLWVDTLLGSCCNGGRNDQLALSDVEASYGWLIDHGFSVFFTDDPHGVLKYLESRNMR</sequence>
<dbReference type="Pfam" id="PF03009">
    <property type="entry name" value="GDPD"/>
    <property type="match status" value="1"/>
</dbReference>
<dbReference type="PROSITE" id="PS51704">
    <property type="entry name" value="GP_PDE"/>
    <property type="match status" value="1"/>
</dbReference>
<dbReference type="PATRIC" id="fig|59374.8.peg.1377"/>
<name>C9RPC2_FIBSS</name>
<reference evidence="3 6" key="1">
    <citation type="submission" date="2009-10" db="EMBL/GenBank/DDBJ databases">
        <title>Complete sequence of Fibrobacter succinogenes subsp. succinogenes S85.</title>
        <authorList>
            <consortium name="US DOE Joint Genome Institute"/>
            <person name="Lucas S."/>
            <person name="Copeland A."/>
            <person name="Lapidus A."/>
            <person name="Glavina del Rio T."/>
            <person name="Tice H."/>
            <person name="Bruce D."/>
            <person name="Goodwin L."/>
            <person name="Pitluck S."/>
            <person name="Chertkov O."/>
            <person name="Detter J.C."/>
            <person name="Han C."/>
            <person name="Tapia R."/>
            <person name="Larimer F."/>
            <person name="Land M."/>
            <person name="Hauser L."/>
            <person name="Kyrpides N."/>
            <person name="Mikhailova N."/>
            <person name="Weimer P.J."/>
            <person name="Stevenson D.M."/>
            <person name="Boyum J."/>
            <person name="Brumm P.I."/>
            <person name="Mead D."/>
        </authorList>
    </citation>
    <scope>NUCLEOTIDE SEQUENCE [LARGE SCALE GENOMIC DNA]</scope>
    <source>
        <strain evidence="6">ATCC 19169 / S85</strain>
        <strain evidence="3">S85</strain>
    </source>
</reference>
<dbReference type="AlphaFoldDB" id="C9RPC2"/>
<dbReference type="InterPro" id="IPR032160">
    <property type="entry name" value="DUF4996"/>
</dbReference>
<dbReference type="RefSeq" id="WP_014545719.1">
    <property type="nucleotide sequence ID" value="NC_013410.1"/>
</dbReference>
<keyword evidence="6" id="KW-1185">Reference proteome</keyword>
<proteinExistence type="predicted"/>
<evidence type="ECO:0000313" key="3">
    <source>
        <dbReference type="EMBL" id="ACX74586.1"/>
    </source>
</evidence>
<organism evidence="4 5">
    <name type="scientific">Fibrobacter succinogenes (strain ATCC 19169 / S85)</name>
    <dbReference type="NCBI Taxonomy" id="59374"/>
    <lineage>
        <taxon>Bacteria</taxon>
        <taxon>Pseudomonadati</taxon>
        <taxon>Fibrobacterota</taxon>
        <taxon>Fibrobacteria</taxon>
        <taxon>Fibrobacterales</taxon>
        <taxon>Fibrobacteraceae</taxon>
        <taxon>Fibrobacter</taxon>
    </lineage>
</organism>
<dbReference type="Proteomes" id="UP000000517">
    <property type="component" value="Chromosome"/>
</dbReference>
<dbReference type="EMBL" id="CP002158">
    <property type="protein sequence ID" value="ADL25063.1"/>
    <property type="molecule type" value="Genomic_DNA"/>
</dbReference>
<evidence type="ECO:0000313" key="5">
    <source>
        <dbReference type="Proteomes" id="UP000000517"/>
    </source>
</evidence>
<feature type="domain" description="GP-PDE" evidence="2">
    <location>
        <begin position="38"/>
        <end position="297"/>
    </location>
</feature>
<dbReference type="GO" id="GO:0006644">
    <property type="term" value="P:phospholipid metabolic process"/>
    <property type="evidence" value="ECO:0007669"/>
    <property type="project" value="TreeGrafter"/>
</dbReference>
<dbReference type="HOGENOM" id="CLU_030006_9_3_0"/>
<dbReference type="Proteomes" id="UP000001497">
    <property type="component" value="Chromosome"/>
</dbReference>
<dbReference type="InterPro" id="IPR017946">
    <property type="entry name" value="PLC-like_Pdiesterase_TIM-brl"/>
</dbReference>
<keyword evidence="1" id="KW-0732">Signal</keyword>
<dbReference type="EMBL" id="CP001792">
    <property type="protein sequence ID" value="ACX74586.1"/>
    <property type="molecule type" value="Genomic_DNA"/>
</dbReference>
<dbReference type="GO" id="GO:0006580">
    <property type="term" value="P:ethanolamine metabolic process"/>
    <property type="evidence" value="ECO:0007669"/>
    <property type="project" value="TreeGrafter"/>
</dbReference>
<dbReference type="PANTHER" id="PTHR46320">
    <property type="entry name" value="GLYCEROPHOSPHODIESTER PHOSPHODIESTERASE 1"/>
    <property type="match status" value="1"/>
</dbReference>
<reference evidence="4" key="3">
    <citation type="submission" date="2010-08" db="EMBL/GenBank/DDBJ databases">
        <authorList>
            <person name="Durkin A.S."/>
            <person name="Nelson K.E."/>
            <person name="Morrison M."/>
            <person name="Forsberg C.W."/>
            <person name="Wilson D.B."/>
            <person name="Russell J.B."/>
            <person name="Cann I.K.O."/>
            <person name="Mackie R.I."/>
            <person name="White B.A."/>
        </authorList>
    </citation>
    <scope>NUCLEOTIDE SEQUENCE</scope>
    <source>
        <strain evidence="4">S85</strain>
    </source>
</reference>
<evidence type="ECO:0000256" key="1">
    <source>
        <dbReference type="SAM" id="SignalP"/>
    </source>
</evidence>
<feature type="signal peptide" evidence="1">
    <location>
        <begin position="1"/>
        <end position="17"/>
    </location>
</feature>
<dbReference type="Pfam" id="PF16387">
    <property type="entry name" value="DUF4996"/>
    <property type="match status" value="1"/>
</dbReference>
<dbReference type="Gene3D" id="3.20.20.190">
    <property type="entry name" value="Phosphatidylinositol (PI) phosphodiesterase"/>
    <property type="match status" value="1"/>
</dbReference>
<protein>
    <submittedName>
        <fullName evidence="3 4">Glycerophosphoryl diester phosphodiesterase</fullName>
    </submittedName>
</protein>
<evidence type="ECO:0000313" key="4">
    <source>
        <dbReference type="EMBL" id="ADL25063.1"/>
    </source>
</evidence>